<comment type="caution">
    <text evidence="2">The sequence shown here is derived from an EMBL/GenBank/DDBJ whole genome shotgun (WGS) entry which is preliminary data.</text>
</comment>
<proteinExistence type="predicted"/>
<feature type="compositionally biased region" description="Polar residues" evidence="1">
    <location>
        <begin position="180"/>
        <end position="196"/>
    </location>
</feature>
<evidence type="ECO:0000313" key="2">
    <source>
        <dbReference type="EMBL" id="TRM64988.1"/>
    </source>
</evidence>
<accession>A0A550CJN0</accession>
<reference evidence="2 3" key="1">
    <citation type="journal article" date="2019" name="New Phytol.">
        <title>Comparative genomics reveals unique wood-decay strategies and fruiting body development in the Schizophyllaceae.</title>
        <authorList>
            <person name="Almasi E."/>
            <person name="Sahu N."/>
            <person name="Krizsan K."/>
            <person name="Balint B."/>
            <person name="Kovacs G.M."/>
            <person name="Kiss B."/>
            <person name="Cseklye J."/>
            <person name="Drula E."/>
            <person name="Henrissat B."/>
            <person name="Nagy I."/>
            <person name="Chovatia M."/>
            <person name="Adam C."/>
            <person name="LaButti K."/>
            <person name="Lipzen A."/>
            <person name="Riley R."/>
            <person name="Grigoriev I.V."/>
            <person name="Nagy L.G."/>
        </authorList>
    </citation>
    <scope>NUCLEOTIDE SEQUENCE [LARGE SCALE GENOMIC DNA]</scope>
    <source>
        <strain evidence="2 3">NL-1724</strain>
    </source>
</reference>
<dbReference type="OrthoDB" id="2992249at2759"/>
<feature type="region of interest" description="Disordered" evidence="1">
    <location>
        <begin position="156"/>
        <end position="212"/>
    </location>
</feature>
<evidence type="ECO:0000313" key="3">
    <source>
        <dbReference type="Proteomes" id="UP000320762"/>
    </source>
</evidence>
<organism evidence="2 3">
    <name type="scientific">Schizophyllum amplum</name>
    <dbReference type="NCBI Taxonomy" id="97359"/>
    <lineage>
        <taxon>Eukaryota</taxon>
        <taxon>Fungi</taxon>
        <taxon>Dikarya</taxon>
        <taxon>Basidiomycota</taxon>
        <taxon>Agaricomycotina</taxon>
        <taxon>Agaricomycetes</taxon>
        <taxon>Agaricomycetidae</taxon>
        <taxon>Agaricales</taxon>
        <taxon>Schizophyllaceae</taxon>
        <taxon>Schizophyllum</taxon>
    </lineage>
</organism>
<name>A0A550CJN0_9AGAR</name>
<sequence>MCRTSLDRTTFGSKKRHSGHSFGGKPDDWDLAFIMDASYSPKPNVTITSAAPYTDAQGDMHDPDYRPFAMPPLPPAVRKGTTEAYEEQLEVERRCWLSGRAQSPIRPYMSKQRTEELFQPCFTAAPRSRSSTVSSTSSCGVRKALHLYAYQQRVQAEDEEEDYPHDISVFDDDFPVEGPSSAQSHGEVDAQSSSYGFSDGDEEPEQSQRPVISHAESLRQKMLSAHLGLQFSVMRTERRFKRGWAKTKKETACR</sequence>
<dbReference type="Proteomes" id="UP000320762">
    <property type="component" value="Unassembled WGS sequence"/>
</dbReference>
<dbReference type="AlphaFoldDB" id="A0A550CJN0"/>
<feature type="region of interest" description="Disordered" evidence="1">
    <location>
        <begin position="1"/>
        <end position="22"/>
    </location>
</feature>
<feature type="compositionally biased region" description="Acidic residues" evidence="1">
    <location>
        <begin position="157"/>
        <end position="175"/>
    </location>
</feature>
<gene>
    <name evidence="2" type="ORF">BD626DRAFT_238472</name>
</gene>
<protein>
    <submittedName>
        <fullName evidence="2">Uncharacterized protein</fullName>
    </submittedName>
</protein>
<keyword evidence="3" id="KW-1185">Reference proteome</keyword>
<evidence type="ECO:0000256" key="1">
    <source>
        <dbReference type="SAM" id="MobiDB-lite"/>
    </source>
</evidence>
<dbReference type="EMBL" id="VDMD01000006">
    <property type="protein sequence ID" value="TRM64988.1"/>
    <property type="molecule type" value="Genomic_DNA"/>
</dbReference>